<organism evidence="1 2">
    <name type="scientific">Vibrio quintilis</name>
    <dbReference type="NCBI Taxonomy" id="1117707"/>
    <lineage>
        <taxon>Bacteria</taxon>
        <taxon>Pseudomonadati</taxon>
        <taxon>Pseudomonadota</taxon>
        <taxon>Gammaproteobacteria</taxon>
        <taxon>Vibrionales</taxon>
        <taxon>Vibrionaceae</taxon>
        <taxon>Vibrio</taxon>
    </lineage>
</organism>
<evidence type="ECO:0000313" key="2">
    <source>
        <dbReference type="Proteomes" id="UP000184600"/>
    </source>
</evidence>
<proteinExistence type="predicted"/>
<sequence length="192" mass="21850">MNQPHTKNRKSKIDKLPDEIKSALNLLLREGQMSQQEIRDEINQLITDAGITDDDEYIKRNAMSRYAMAFEKGMENYRQTQQLTQKWVQQFGEKPQTDIARALIEIGKSQVFDFQMSALEAGETIDPKTMGQLALAIKRLQEAQTGSVKLEKEIRRQFAEEAADAISQELNGEDGMSEQFEARIRGILLGKA</sequence>
<reference evidence="2" key="1">
    <citation type="submission" date="2016-12" db="EMBL/GenBank/DDBJ databases">
        <authorList>
            <person name="Rodrigo-Torres L."/>
            <person name="Arahal R.D."/>
            <person name="Lucena T."/>
        </authorList>
    </citation>
    <scope>NUCLEOTIDE SEQUENCE [LARGE SCALE GENOMIC DNA]</scope>
</reference>
<dbReference type="AlphaFoldDB" id="A0A1M7Z1U0"/>
<dbReference type="Pfam" id="PF11985">
    <property type="entry name" value="Phage_Mu_Gp27"/>
    <property type="match status" value="1"/>
</dbReference>
<evidence type="ECO:0000313" key="1">
    <source>
        <dbReference type="EMBL" id="SHO58782.1"/>
    </source>
</evidence>
<keyword evidence="2" id="KW-1185">Reference proteome</keyword>
<dbReference type="RefSeq" id="WP_073586224.1">
    <property type="nucleotide sequence ID" value="NZ_AP024897.1"/>
</dbReference>
<dbReference type="InterPro" id="IPR021874">
    <property type="entry name" value="Phage_Mu_Gp27"/>
</dbReference>
<accession>A0A1M7Z1U0</accession>
<dbReference type="OrthoDB" id="5873478at2"/>
<name>A0A1M7Z1U0_9VIBR</name>
<dbReference type="EMBL" id="FRFG01000078">
    <property type="protein sequence ID" value="SHO58782.1"/>
    <property type="molecule type" value="Genomic_DNA"/>
</dbReference>
<dbReference type="STRING" id="1117707.VQ7734_04554"/>
<evidence type="ECO:0008006" key="3">
    <source>
        <dbReference type="Google" id="ProtNLM"/>
    </source>
</evidence>
<gene>
    <name evidence="1" type="ORF">VQ7734_04554</name>
</gene>
<protein>
    <recommendedName>
        <fullName evidence="3">DUF3486 family protein</fullName>
    </recommendedName>
</protein>
<dbReference type="Proteomes" id="UP000184600">
    <property type="component" value="Unassembled WGS sequence"/>
</dbReference>